<dbReference type="KEGG" id="cthd:CDO33_02570"/>
<evidence type="ECO:0000256" key="2">
    <source>
        <dbReference type="ARBA" id="ARBA00022801"/>
    </source>
</evidence>
<comment type="cofactor">
    <cofactor evidence="1">
        <name>Mg(2+)</name>
        <dbReference type="ChEBI" id="CHEBI:18420"/>
    </cofactor>
</comment>
<organism evidence="4 5">
    <name type="scientific">Clostridium thermosuccinogenes</name>
    <dbReference type="NCBI Taxonomy" id="84032"/>
    <lineage>
        <taxon>Bacteria</taxon>
        <taxon>Bacillati</taxon>
        <taxon>Bacillota</taxon>
        <taxon>Clostridia</taxon>
        <taxon>Eubacteriales</taxon>
        <taxon>Clostridiaceae</taxon>
        <taxon>Clostridium</taxon>
    </lineage>
</organism>
<dbReference type="Proteomes" id="UP000236151">
    <property type="component" value="Unassembled WGS sequence"/>
</dbReference>
<proteinExistence type="predicted"/>
<dbReference type="PANTHER" id="PTHR43046">
    <property type="entry name" value="GDP-MANNOSE MANNOSYL HYDROLASE"/>
    <property type="match status" value="1"/>
</dbReference>
<dbReference type="Pfam" id="PF00293">
    <property type="entry name" value="NUDIX"/>
    <property type="match status" value="1"/>
</dbReference>
<dbReference type="AlphaFoldDB" id="A0A2K2F831"/>
<evidence type="ECO:0000313" key="5">
    <source>
        <dbReference type="Proteomes" id="UP000236151"/>
    </source>
</evidence>
<dbReference type="PANTHER" id="PTHR43046:SF14">
    <property type="entry name" value="MUTT_NUDIX FAMILY PROTEIN"/>
    <property type="match status" value="1"/>
</dbReference>
<dbReference type="EMBL" id="NIOJ01000083">
    <property type="protein sequence ID" value="PNT94924.1"/>
    <property type="molecule type" value="Genomic_DNA"/>
</dbReference>
<dbReference type="InterPro" id="IPR015797">
    <property type="entry name" value="NUDIX_hydrolase-like_dom_sf"/>
</dbReference>
<gene>
    <name evidence="4" type="ORF">CDQ84_17990</name>
</gene>
<keyword evidence="5" id="KW-1185">Reference proteome</keyword>
<reference evidence="4 5" key="1">
    <citation type="submission" date="2017-06" db="EMBL/GenBank/DDBJ databases">
        <title>Investigating the central metabolism of Clostridium thermosuccinogenes.</title>
        <authorList>
            <person name="Koendjbiharie J.G."/>
            <person name="van Kranenburg R."/>
        </authorList>
    </citation>
    <scope>NUCLEOTIDE SEQUENCE [LARGE SCALE GENOMIC DNA]</scope>
    <source>
        <strain evidence="4 5">DSM 5806</strain>
    </source>
</reference>
<dbReference type="GO" id="GO:0016787">
    <property type="term" value="F:hydrolase activity"/>
    <property type="evidence" value="ECO:0007669"/>
    <property type="project" value="UniProtKB-KW"/>
</dbReference>
<protein>
    <recommendedName>
        <fullName evidence="3">Nudix hydrolase domain-containing protein</fullName>
    </recommendedName>
</protein>
<dbReference type="SUPFAM" id="SSF55811">
    <property type="entry name" value="Nudix"/>
    <property type="match status" value="1"/>
</dbReference>
<name>A0A2K2F831_9CLOT</name>
<dbReference type="OrthoDB" id="9810648at2"/>
<dbReference type="Gene3D" id="3.90.79.10">
    <property type="entry name" value="Nucleoside Triphosphate Pyrophosphohydrolase"/>
    <property type="match status" value="1"/>
</dbReference>
<accession>A0A2K2F831</accession>
<feature type="domain" description="Nudix hydrolase" evidence="3">
    <location>
        <begin position="4"/>
        <end position="127"/>
    </location>
</feature>
<dbReference type="RefSeq" id="WP_103083122.1">
    <property type="nucleotide sequence ID" value="NZ_CP021850.1"/>
</dbReference>
<evidence type="ECO:0000313" key="4">
    <source>
        <dbReference type="EMBL" id="PNT94924.1"/>
    </source>
</evidence>
<sequence>MRLNGNLAASCIVLHDNKVLLVRHTYGIAKNKYFVPGGNLQPGELLEQTAVREVFEETSVRIKIKGLLSVRFAPNSAWFIFLADYVSGTPTSDNRENDSALFMDIKEALSSEHVSYTTKVFIRRAIDKDKKIFTLSDYVSTSSPDITRENWRLYD</sequence>
<evidence type="ECO:0000256" key="1">
    <source>
        <dbReference type="ARBA" id="ARBA00001946"/>
    </source>
</evidence>
<dbReference type="InterPro" id="IPR000086">
    <property type="entry name" value="NUDIX_hydrolase_dom"/>
</dbReference>
<comment type="caution">
    <text evidence="4">The sequence shown here is derived from an EMBL/GenBank/DDBJ whole genome shotgun (WGS) entry which is preliminary data.</text>
</comment>
<keyword evidence="2" id="KW-0378">Hydrolase</keyword>
<evidence type="ECO:0000259" key="3">
    <source>
        <dbReference type="PROSITE" id="PS51462"/>
    </source>
</evidence>
<dbReference type="PROSITE" id="PS51462">
    <property type="entry name" value="NUDIX"/>
    <property type="match status" value="1"/>
</dbReference>